<dbReference type="Pfam" id="PF00067">
    <property type="entry name" value="p450"/>
    <property type="match status" value="1"/>
</dbReference>
<dbReference type="GO" id="GO:0016705">
    <property type="term" value="F:oxidoreductase activity, acting on paired donors, with incorporation or reduction of molecular oxygen"/>
    <property type="evidence" value="ECO:0007669"/>
    <property type="project" value="InterPro"/>
</dbReference>
<evidence type="ECO:0000313" key="11">
    <source>
        <dbReference type="EMBL" id="KAF8711737.1"/>
    </source>
</evidence>
<dbReference type="GO" id="GO:0020037">
    <property type="term" value="F:heme binding"/>
    <property type="evidence" value="ECO:0007669"/>
    <property type="project" value="InterPro"/>
</dbReference>
<reference evidence="11" key="1">
    <citation type="submission" date="2020-09" db="EMBL/GenBank/DDBJ databases">
        <title>Comparative genome analyses of four rice-infecting Rhizoctonia solani isolates reveal extensive enrichment of homogalacturonan modification genes.</title>
        <authorList>
            <person name="Lee D.-Y."/>
            <person name="Jeon J."/>
            <person name="Kim K.-T."/>
            <person name="Cheong K."/>
            <person name="Song H."/>
            <person name="Choi G."/>
            <person name="Ko J."/>
            <person name="Opiyo S.O."/>
            <person name="Zuo S."/>
            <person name="Madhav S."/>
            <person name="Lee Y.-H."/>
            <person name="Wang G.-L."/>
        </authorList>
    </citation>
    <scope>NUCLEOTIDE SEQUENCE</scope>
    <source>
        <strain evidence="11">AG1-IA WGL</strain>
    </source>
</reference>
<feature type="non-terminal residue" evidence="11">
    <location>
        <position position="1"/>
    </location>
</feature>
<evidence type="ECO:0000313" key="12">
    <source>
        <dbReference type="Proteomes" id="UP000602905"/>
    </source>
</evidence>
<dbReference type="InterPro" id="IPR036396">
    <property type="entry name" value="Cyt_P450_sf"/>
</dbReference>
<dbReference type="PANTHER" id="PTHR24305:SF166">
    <property type="entry name" value="CYTOCHROME P450 12A4, MITOCHONDRIAL-RELATED"/>
    <property type="match status" value="1"/>
</dbReference>
<dbReference type="InterPro" id="IPR001128">
    <property type="entry name" value="Cyt_P450"/>
</dbReference>
<evidence type="ECO:0000256" key="3">
    <source>
        <dbReference type="ARBA" id="ARBA00010617"/>
    </source>
</evidence>
<feature type="binding site" description="axial binding residue" evidence="9">
    <location>
        <position position="453"/>
    </location>
    <ligand>
        <name>heme</name>
        <dbReference type="ChEBI" id="CHEBI:30413"/>
    </ligand>
    <ligandPart>
        <name>Fe</name>
        <dbReference type="ChEBI" id="CHEBI:18248"/>
    </ligandPart>
</feature>
<accession>A0A8H7LZX2</accession>
<dbReference type="PANTHER" id="PTHR24305">
    <property type="entry name" value="CYTOCHROME P450"/>
    <property type="match status" value="1"/>
</dbReference>
<dbReference type="PRINTS" id="PR00463">
    <property type="entry name" value="EP450I"/>
</dbReference>
<dbReference type="EMBL" id="JACYCD010000045">
    <property type="protein sequence ID" value="KAF8711737.1"/>
    <property type="molecule type" value="Genomic_DNA"/>
</dbReference>
<comment type="caution">
    <text evidence="11">The sequence shown here is derived from an EMBL/GenBank/DDBJ whole genome shotgun (WGS) entry which is preliminary data.</text>
</comment>
<dbReference type="OrthoDB" id="1470350at2759"/>
<sequence length="518" mass="58361">MPSPLIDYDCVQDGGHWLWGHEMMAHQTPYEGAYTEWMNRYGPVYKIKGALFHPDIIVIGDQVTVRHILGKMTYAYVKSPIIRTLTERLVGKGLVWAEALIYWKLRAQATGNMFNNISVCASMGADNLEAHIINNTGNPKQGLTLDIVDWTESITLDITGRFALNYDFESGKGHAAKFIKQSWKKQSSTNLHWTAVLGQVAVRMFPFIAYLPIPSLKAQLAVKRILQEISQIIVNQNVSEGREEDMLTTMGVLCFPEATFDTLHLLVPRAFQVKLSNEGQIESTKDELYDHVCTMIIAGQDTTASSLAFSLHQLAMHPEYQTRLRDEIFQLGREPTYDDLMSGMPWLDAIVMESFRHRPVVPHLERVATEDSVLRFGDPIQGSDGKKITEVLIKAGQAIIIPVMSINHIKSVWGDDADEFKPERWLDPARLELVNRKFGWNGMLTFSDGPRQCIGYRMAVLAFKTTLATYVRKFEFHDTGAVMHARYVGTMQSYVAGEEGKGTQMPLRVTLVDDSGAN</sequence>
<dbReference type="SUPFAM" id="SSF48264">
    <property type="entry name" value="Cytochrome P450"/>
    <property type="match status" value="1"/>
</dbReference>
<dbReference type="PRINTS" id="PR00385">
    <property type="entry name" value="P450"/>
</dbReference>
<gene>
    <name evidence="11" type="ORF">RHS03_01672</name>
</gene>
<dbReference type="AlphaFoldDB" id="A0A8H7LZX2"/>
<evidence type="ECO:0000256" key="2">
    <source>
        <dbReference type="ARBA" id="ARBA00005179"/>
    </source>
</evidence>
<dbReference type="Proteomes" id="UP000602905">
    <property type="component" value="Unassembled WGS sequence"/>
</dbReference>
<dbReference type="InterPro" id="IPR002401">
    <property type="entry name" value="Cyt_P450_E_grp-I"/>
</dbReference>
<organism evidence="11 12">
    <name type="scientific">Rhizoctonia solani</name>
    <dbReference type="NCBI Taxonomy" id="456999"/>
    <lineage>
        <taxon>Eukaryota</taxon>
        <taxon>Fungi</taxon>
        <taxon>Dikarya</taxon>
        <taxon>Basidiomycota</taxon>
        <taxon>Agaricomycotina</taxon>
        <taxon>Agaricomycetes</taxon>
        <taxon>Cantharellales</taxon>
        <taxon>Ceratobasidiaceae</taxon>
        <taxon>Rhizoctonia</taxon>
    </lineage>
</organism>
<evidence type="ECO:0000256" key="8">
    <source>
        <dbReference type="ARBA" id="ARBA00023033"/>
    </source>
</evidence>
<dbReference type="GO" id="GO:0005506">
    <property type="term" value="F:iron ion binding"/>
    <property type="evidence" value="ECO:0007669"/>
    <property type="project" value="InterPro"/>
</dbReference>
<evidence type="ECO:0000256" key="9">
    <source>
        <dbReference type="PIRSR" id="PIRSR602401-1"/>
    </source>
</evidence>
<comment type="pathway">
    <text evidence="2">Secondary metabolite biosynthesis.</text>
</comment>
<comment type="similarity">
    <text evidence="3 10">Belongs to the cytochrome P450 family.</text>
</comment>
<protein>
    <submittedName>
        <fullName evidence="11">Cytochrome p450</fullName>
    </submittedName>
</protein>
<evidence type="ECO:0000256" key="4">
    <source>
        <dbReference type="ARBA" id="ARBA00022617"/>
    </source>
</evidence>
<evidence type="ECO:0000256" key="1">
    <source>
        <dbReference type="ARBA" id="ARBA00001971"/>
    </source>
</evidence>
<evidence type="ECO:0000256" key="10">
    <source>
        <dbReference type="RuleBase" id="RU000461"/>
    </source>
</evidence>
<evidence type="ECO:0000256" key="7">
    <source>
        <dbReference type="ARBA" id="ARBA00023004"/>
    </source>
</evidence>
<dbReference type="Gene3D" id="1.10.630.10">
    <property type="entry name" value="Cytochrome P450"/>
    <property type="match status" value="1"/>
</dbReference>
<proteinExistence type="inferred from homology"/>
<dbReference type="PROSITE" id="PS00086">
    <property type="entry name" value="CYTOCHROME_P450"/>
    <property type="match status" value="1"/>
</dbReference>
<evidence type="ECO:0000256" key="6">
    <source>
        <dbReference type="ARBA" id="ARBA00023002"/>
    </source>
</evidence>
<keyword evidence="6 10" id="KW-0560">Oxidoreductase</keyword>
<dbReference type="InterPro" id="IPR017972">
    <property type="entry name" value="Cyt_P450_CS"/>
</dbReference>
<keyword evidence="8 10" id="KW-0503">Monooxygenase</keyword>
<keyword evidence="5 9" id="KW-0479">Metal-binding</keyword>
<dbReference type="InterPro" id="IPR050121">
    <property type="entry name" value="Cytochrome_P450_monoxygenase"/>
</dbReference>
<keyword evidence="4 9" id="KW-0349">Heme</keyword>
<evidence type="ECO:0000256" key="5">
    <source>
        <dbReference type="ARBA" id="ARBA00022723"/>
    </source>
</evidence>
<keyword evidence="7 9" id="KW-0408">Iron</keyword>
<name>A0A8H7LZX2_9AGAM</name>
<comment type="cofactor">
    <cofactor evidence="1 9">
        <name>heme</name>
        <dbReference type="ChEBI" id="CHEBI:30413"/>
    </cofactor>
</comment>
<dbReference type="GO" id="GO:0004497">
    <property type="term" value="F:monooxygenase activity"/>
    <property type="evidence" value="ECO:0007669"/>
    <property type="project" value="UniProtKB-KW"/>
</dbReference>